<gene>
    <name evidence="2" type="ORF">AVEN_192459_1</name>
</gene>
<accession>A0A4Y2NQI5</accession>
<sequence length="109" mass="12186">MLTNLHVLDLPDSEKHNLGIMSVCEHDNSNTMRATGMKFGRDVTWNDLAHSWPIFSPNRDIEKIPAPLKSHISSPKFSPSRQDGRQGREPDVAVASHPILIPDKHSSQP</sequence>
<dbReference type="Proteomes" id="UP000499080">
    <property type="component" value="Unassembled WGS sequence"/>
</dbReference>
<name>A0A4Y2NQI5_ARAVE</name>
<reference evidence="2 3" key="1">
    <citation type="journal article" date="2019" name="Sci. Rep.">
        <title>Orb-weaving spider Araneus ventricosus genome elucidates the spidroin gene catalogue.</title>
        <authorList>
            <person name="Kono N."/>
            <person name="Nakamura H."/>
            <person name="Ohtoshi R."/>
            <person name="Moran D.A.P."/>
            <person name="Shinohara A."/>
            <person name="Yoshida Y."/>
            <person name="Fujiwara M."/>
            <person name="Mori M."/>
            <person name="Tomita M."/>
            <person name="Arakawa K."/>
        </authorList>
    </citation>
    <scope>NUCLEOTIDE SEQUENCE [LARGE SCALE GENOMIC DNA]</scope>
</reference>
<dbReference type="EMBL" id="BGPR01009710">
    <property type="protein sequence ID" value="GBN41798.1"/>
    <property type="molecule type" value="Genomic_DNA"/>
</dbReference>
<comment type="caution">
    <text evidence="2">The sequence shown here is derived from an EMBL/GenBank/DDBJ whole genome shotgun (WGS) entry which is preliminary data.</text>
</comment>
<dbReference type="AlphaFoldDB" id="A0A4Y2NQI5"/>
<evidence type="ECO:0000313" key="2">
    <source>
        <dbReference type="EMBL" id="GBN41798.1"/>
    </source>
</evidence>
<feature type="compositionally biased region" description="Basic and acidic residues" evidence="1">
    <location>
        <begin position="82"/>
        <end position="91"/>
    </location>
</feature>
<dbReference type="OrthoDB" id="1046782at2759"/>
<evidence type="ECO:0000313" key="3">
    <source>
        <dbReference type="Proteomes" id="UP000499080"/>
    </source>
</evidence>
<organism evidence="2 3">
    <name type="scientific">Araneus ventricosus</name>
    <name type="common">Orbweaver spider</name>
    <name type="synonym">Epeira ventricosa</name>
    <dbReference type="NCBI Taxonomy" id="182803"/>
    <lineage>
        <taxon>Eukaryota</taxon>
        <taxon>Metazoa</taxon>
        <taxon>Ecdysozoa</taxon>
        <taxon>Arthropoda</taxon>
        <taxon>Chelicerata</taxon>
        <taxon>Arachnida</taxon>
        <taxon>Araneae</taxon>
        <taxon>Araneomorphae</taxon>
        <taxon>Entelegynae</taxon>
        <taxon>Araneoidea</taxon>
        <taxon>Araneidae</taxon>
        <taxon>Araneus</taxon>
    </lineage>
</organism>
<protein>
    <submittedName>
        <fullName evidence="2">Uncharacterized protein</fullName>
    </submittedName>
</protein>
<feature type="region of interest" description="Disordered" evidence="1">
    <location>
        <begin position="65"/>
        <end position="109"/>
    </location>
</feature>
<evidence type="ECO:0000256" key="1">
    <source>
        <dbReference type="SAM" id="MobiDB-lite"/>
    </source>
</evidence>
<proteinExistence type="predicted"/>
<keyword evidence="3" id="KW-1185">Reference proteome</keyword>
<feature type="compositionally biased region" description="Polar residues" evidence="1">
    <location>
        <begin position="71"/>
        <end position="81"/>
    </location>
</feature>